<keyword evidence="1" id="KW-0812">Transmembrane</keyword>
<comment type="caution">
    <text evidence="2">The sequence shown here is derived from an EMBL/GenBank/DDBJ whole genome shotgun (WGS) entry which is preliminary data.</text>
</comment>
<name>A0A2N0TQY6_9FLAO</name>
<dbReference type="InterPro" id="IPR018750">
    <property type="entry name" value="DUF2306_membrane"/>
</dbReference>
<gene>
    <name evidence="2" type="ORF">APR41_06885</name>
</gene>
<dbReference type="Pfam" id="PF10067">
    <property type="entry name" value="DUF2306"/>
    <property type="match status" value="1"/>
</dbReference>
<feature type="transmembrane region" description="Helical" evidence="1">
    <location>
        <begin position="46"/>
        <end position="66"/>
    </location>
</feature>
<evidence type="ECO:0008006" key="4">
    <source>
        <dbReference type="Google" id="ProtNLM"/>
    </source>
</evidence>
<keyword evidence="3" id="KW-1185">Reference proteome</keyword>
<feature type="transmembrane region" description="Helical" evidence="1">
    <location>
        <begin position="86"/>
        <end position="103"/>
    </location>
</feature>
<feature type="transmembrane region" description="Helical" evidence="1">
    <location>
        <begin position="144"/>
        <end position="162"/>
    </location>
</feature>
<organism evidence="2 3">
    <name type="scientific">Salegentibacter salinarum</name>
    <dbReference type="NCBI Taxonomy" id="447422"/>
    <lineage>
        <taxon>Bacteria</taxon>
        <taxon>Pseudomonadati</taxon>
        <taxon>Bacteroidota</taxon>
        <taxon>Flavobacteriia</taxon>
        <taxon>Flavobacteriales</taxon>
        <taxon>Flavobacteriaceae</taxon>
        <taxon>Salegentibacter</taxon>
    </lineage>
</organism>
<keyword evidence="1" id="KW-1133">Transmembrane helix</keyword>
<dbReference type="OrthoDB" id="6385003at2"/>
<dbReference type="EMBL" id="LKTS01000044">
    <property type="protein sequence ID" value="PKD17153.1"/>
    <property type="molecule type" value="Genomic_DNA"/>
</dbReference>
<dbReference type="RefSeq" id="WP_079712508.1">
    <property type="nucleotide sequence ID" value="NZ_FUZC01000004.1"/>
</dbReference>
<evidence type="ECO:0000256" key="1">
    <source>
        <dbReference type="SAM" id="Phobius"/>
    </source>
</evidence>
<accession>A0A2N0TQY6</accession>
<keyword evidence="1" id="KW-0472">Membrane</keyword>
<sequence>MKKASWIILGVLSITIGLYPILYFFIDREFGLLGTKSVDLLSDTLWNIMFYVHIFLGGLALLIGWLQFSKKLRSRNIKLHRGIGKIYVVSVLISGICGLYIAFFSTGGITSTVGFSSLALIWMISTFLGYKSIKNGKIKLHEDLMIYSYAACFAAVTLRFWLPILTILLDDFIFAYRIVAWLCWVPNLLVAYLIINYKKPVAHTL</sequence>
<evidence type="ECO:0000313" key="3">
    <source>
        <dbReference type="Proteomes" id="UP000232673"/>
    </source>
</evidence>
<feature type="transmembrane region" description="Helical" evidence="1">
    <location>
        <begin position="7"/>
        <end position="26"/>
    </location>
</feature>
<dbReference type="Proteomes" id="UP000232673">
    <property type="component" value="Unassembled WGS sequence"/>
</dbReference>
<feature type="transmembrane region" description="Helical" evidence="1">
    <location>
        <begin position="174"/>
        <end position="195"/>
    </location>
</feature>
<proteinExistence type="predicted"/>
<dbReference type="AlphaFoldDB" id="A0A2N0TQY6"/>
<protein>
    <recommendedName>
        <fullName evidence="4">DUF2306 domain-containing protein</fullName>
    </recommendedName>
</protein>
<feature type="transmembrane region" description="Helical" evidence="1">
    <location>
        <begin position="109"/>
        <end position="132"/>
    </location>
</feature>
<evidence type="ECO:0000313" key="2">
    <source>
        <dbReference type="EMBL" id="PKD17153.1"/>
    </source>
</evidence>
<reference evidence="2 3" key="1">
    <citation type="submission" date="2015-10" db="EMBL/GenBank/DDBJ databases">
        <title>Draft genome sequence of Salegentibacter salinarum KCTC 12975.</title>
        <authorList>
            <person name="Lin W."/>
            <person name="Zheng Q."/>
        </authorList>
    </citation>
    <scope>NUCLEOTIDE SEQUENCE [LARGE SCALE GENOMIC DNA]</scope>
    <source>
        <strain evidence="2 3">KCTC 12975</strain>
    </source>
</reference>